<proteinExistence type="predicted"/>
<reference evidence="1" key="1">
    <citation type="submission" date="2023-03" db="EMBL/GenBank/DDBJ databases">
        <title>Massive genome expansion in bonnet fungi (Mycena s.s.) driven by repeated elements and novel gene families across ecological guilds.</title>
        <authorList>
            <consortium name="Lawrence Berkeley National Laboratory"/>
            <person name="Harder C.B."/>
            <person name="Miyauchi S."/>
            <person name="Viragh M."/>
            <person name="Kuo A."/>
            <person name="Thoen E."/>
            <person name="Andreopoulos B."/>
            <person name="Lu D."/>
            <person name="Skrede I."/>
            <person name="Drula E."/>
            <person name="Henrissat B."/>
            <person name="Morin E."/>
            <person name="Kohler A."/>
            <person name="Barry K."/>
            <person name="LaButti K."/>
            <person name="Morin E."/>
            <person name="Salamov A."/>
            <person name="Lipzen A."/>
            <person name="Mereny Z."/>
            <person name="Hegedus B."/>
            <person name="Baldrian P."/>
            <person name="Stursova M."/>
            <person name="Weitz H."/>
            <person name="Taylor A."/>
            <person name="Grigoriev I.V."/>
            <person name="Nagy L.G."/>
            <person name="Martin F."/>
            <person name="Kauserud H."/>
        </authorList>
    </citation>
    <scope>NUCLEOTIDE SEQUENCE</scope>
    <source>
        <strain evidence="1">9284</strain>
    </source>
</reference>
<accession>A0AAD7C9H4</accession>
<protein>
    <submittedName>
        <fullName evidence="1">Uncharacterized protein</fullName>
    </submittedName>
</protein>
<dbReference type="Proteomes" id="UP001221142">
    <property type="component" value="Unassembled WGS sequence"/>
</dbReference>
<evidence type="ECO:0000313" key="2">
    <source>
        <dbReference type="Proteomes" id="UP001221142"/>
    </source>
</evidence>
<name>A0AAD7C9H4_9AGAR</name>
<gene>
    <name evidence="1" type="ORF">FB45DRAFT_1022959</name>
</gene>
<dbReference type="EMBL" id="JARKIF010000004">
    <property type="protein sequence ID" value="KAJ7642266.1"/>
    <property type="molecule type" value="Genomic_DNA"/>
</dbReference>
<evidence type="ECO:0000313" key="1">
    <source>
        <dbReference type="EMBL" id="KAJ7642266.1"/>
    </source>
</evidence>
<organism evidence="1 2">
    <name type="scientific">Roridomyces roridus</name>
    <dbReference type="NCBI Taxonomy" id="1738132"/>
    <lineage>
        <taxon>Eukaryota</taxon>
        <taxon>Fungi</taxon>
        <taxon>Dikarya</taxon>
        <taxon>Basidiomycota</taxon>
        <taxon>Agaricomycotina</taxon>
        <taxon>Agaricomycetes</taxon>
        <taxon>Agaricomycetidae</taxon>
        <taxon>Agaricales</taxon>
        <taxon>Marasmiineae</taxon>
        <taxon>Mycenaceae</taxon>
        <taxon>Roridomyces</taxon>
    </lineage>
</organism>
<keyword evidence="2" id="KW-1185">Reference proteome</keyword>
<dbReference type="AlphaFoldDB" id="A0AAD7C9H4"/>
<sequence length="248" mass="27831">MNAGKSSLLYLNGRYGTVTDSSLFYRKIALRIRCSFSPATTADIVPVSTSPPVVLWPLLPGEEDGEWLSAQHMVKKRVDVVIRDVAKLDNIDKLIPSIGARAAENRTGYIFLERRYTHEDLRTLRIQVHGIEVASKAKRKPKVPKVLKIGAPAIRPLREDIKLAFGKRVLVLGLDWDGRCPERIGKYAQVQIRGLDCERGVSVMFEDGELGRYAPHHLVLSENKEHQGEYMKFHATNFQNAGPSSRAC</sequence>
<comment type="caution">
    <text evidence="1">The sequence shown here is derived from an EMBL/GenBank/DDBJ whole genome shotgun (WGS) entry which is preliminary data.</text>
</comment>